<proteinExistence type="predicted"/>
<dbReference type="InterPro" id="IPR045942">
    <property type="entry name" value="DUF6362"/>
</dbReference>
<feature type="domain" description="DUF6362" evidence="1">
    <location>
        <begin position="30"/>
        <end position="137"/>
    </location>
</feature>
<keyword evidence="3" id="KW-1185">Reference proteome</keyword>
<accession>A0ABS3M035</accession>
<evidence type="ECO:0000259" key="1">
    <source>
        <dbReference type="Pfam" id="PF19889"/>
    </source>
</evidence>
<dbReference type="Pfam" id="PF19889">
    <property type="entry name" value="DUF6362"/>
    <property type="match status" value="1"/>
</dbReference>
<reference evidence="2 3" key="1">
    <citation type="submission" date="2021-03" db="EMBL/GenBank/DDBJ databases">
        <title>The complete genome sequence of Acetobacter sacchari TBRC 11175.</title>
        <authorList>
            <person name="Charoenyingcharoen P."/>
            <person name="Yukphan P."/>
        </authorList>
    </citation>
    <scope>NUCLEOTIDE SEQUENCE [LARGE SCALE GENOMIC DNA]</scope>
    <source>
        <strain evidence="2 3">TBRC 11175</strain>
    </source>
</reference>
<dbReference type="Proteomes" id="UP000664771">
    <property type="component" value="Unassembled WGS sequence"/>
</dbReference>
<evidence type="ECO:0000313" key="2">
    <source>
        <dbReference type="EMBL" id="MBO1361521.1"/>
    </source>
</evidence>
<name>A0ABS3M035_9PROT</name>
<comment type="caution">
    <text evidence="2">The sequence shown here is derived from an EMBL/GenBank/DDBJ whole genome shotgun (WGS) entry which is preliminary data.</text>
</comment>
<protein>
    <recommendedName>
        <fullName evidence="1">DUF6362 domain-containing protein</fullName>
    </recommendedName>
</protein>
<organism evidence="2 3">
    <name type="scientific">Acetobacter sacchari</name>
    <dbReference type="NCBI Taxonomy" id="2661687"/>
    <lineage>
        <taxon>Bacteria</taxon>
        <taxon>Pseudomonadati</taxon>
        <taxon>Pseudomonadota</taxon>
        <taxon>Alphaproteobacteria</taxon>
        <taxon>Acetobacterales</taxon>
        <taxon>Acetobacteraceae</taxon>
        <taxon>Acetobacter</taxon>
    </lineage>
</organism>
<sequence length="158" mass="17555">MAVDGSMTGAEMVVWIEQRLLDAACTLAALPAHGLRPSSKGASWGDTLMELEDLLTLTGSDVIRPVIPSAAAISQMDEALEWVSWITDAGQRRVVLFWMMVHPISRRHLFSWRDIGSRMSVSHVTAKRWHSSGLAVITRKIFGQVNFPLSKCSKMQCF</sequence>
<dbReference type="EMBL" id="JAFVMF010000024">
    <property type="protein sequence ID" value="MBO1361521.1"/>
    <property type="molecule type" value="Genomic_DNA"/>
</dbReference>
<evidence type="ECO:0000313" key="3">
    <source>
        <dbReference type="Proteomes" id="UP000664771"/>
    </source>
</evidence>
<gene>
    <name evidence="2" type="ORF">J2D73_17180</name>
</gene>